<accession>A0A7D3QKC1</accession>
<name>A0A7D3QKC1_9VIRU</name>
<dbReference type="EMBL" id="MT138257">
    <property type="protein sequence ID" value="QKE54898.1"/>
    <property type="molecule type" value="Genomic_DNA"/>
</dbReference>
<sequence>MFLLNPTGRNTSHTWLTGTQQKRQMADSISLSNSYFTYITNHPYVYPNDKDTATMVSNNTGGNLRSYQTGWQILPTMLWKHFCTPKQWAEININYEAYRVDGYSVTIFNMVPLTTQLAIGGESVFTAFNNCVYSIGYQDKLYETQWHNWYWPKDKANEFNLLYKEGLMMNTNADSSRRFELPKYVWQITNPRTLGQWSWNMHPFKNNDEHPGAGESVDGVFPGIGYYPNGLVWDPLNRPEEIKELRPGKNAINFTWERHSCDENKWYNLDQIAQWFPYTSSGPYNLGQQRPGEIQLSGLPDPNRLAMRQELDPPINDYTIANWADLPVVTMQWWWHEMKTSISPIGGQGGTDMRLRYLNFFFNGTEAECYKYGPTQCFAKMIPIINESNTNIECSAQVCVKTTLHLSVKKRRSAMYCPTWGPFPWRAVYSARSHDRNFMNAYVRYRTGGMRRTWQNAGDSSDLNAHPRRTPYRSNGETVPGGTGQSSTYNEITKPVYTTTKPRISTATTPSAPPLDMDVDPSHLYPPLDQFRRKKH</sequence>
<protein>
    <submittedName>
        <fullName evidence="2">Capsid protein</fullName>
    </submittedName>
</protein>
<proteinExistence type="predicted"/>
<feature type="region of interest" description="Disordered" evidence="1">
    <location>
        <begin position="455"/>
        <end position="536"/>
    </location>
</feature>
<feature type="compositionally biased region" description="Polar residues" evidence="1">
    <location>
        <begin position="485"/>
        <end position="510"/>
    </location>
</feature>
<organism evidence="2">
    <name type="scientific">Parvoviridae sp</name>
    <dbReference type="NCBI Taxonomy" id="1940570"/>
    <lineage>
        <taxon>Viruses</taxon>
        <taxon>Monodnaviria</taxon>
        <taxon>Shotokuvirae</taxon>
        <taxon>Cossaviricota</taxon>
        <taxon>Quintoviricetes</taxon>
        <taxon>Piccovirales</taxon>
        <taxon>Parvoviridae</taxon>
    </lineage>
</organism>
<reference evidence="2" key="1">
    <citation type="submission" date="2020-01" db="EMBL/GenBank/DDBJ databases">
        <title>Viral genomes from wild and zoo birds in China.</title>
        <authorList>
            <person name="Xiao Y."/>
            <person name="Shan T."/>
            <person name="Yang S."/>
            <person name="Zhang W."/>
        </authorList>
    </citation>
    <scope>NUCLEOTIDE SEQUENCE</scope>
    <source>
        <strain evidence="2">Ltt163par3</strain>
    </source>
</reference>
<evidence type="ECO:0000313" key="2">
    <source>
        <dbReference type="EMBL" id="QKE54898.1"/>
    </source>
</evidence>
<evidence type="ECO:0000256" key="1">
    <source>
        <dbReference type="SAM" id="MobiDB-lite"/>
    </source>
</evidence>